<keyword evidence="1" id="KW-0647">Proteasome</keyword>
<sequence length="268" mass="29179">MLIKQWSESQAARHVLDNEDEFQKEPLVPQVTVSLDKETLFEHVLIIPNSIAIITQTLAKSEVGQMTVRYPQLEPADTEEEFDDEEQLYSAAAIDASRRKFPETDSPLYAVSGADNAQILIATVPHFTNPIAEKKVASEITKVVSGAKTWLALAPCQLNNGASISKLDLSPILFPNVPLLKPPHFITGISAAIISALAKKGDLENAAALALNSEGHPGFEKVDADAIMDAAYEIFQELLDHEDAEQVLKKLSGTVRKINSSSTSGMYL</sequence>
<dbReference type="Proteomes" id="UP000292447">
    <property type="component" value="Chromosome I"/>
</dbReference>
<dbReference type="Pfam" id="PF10450">
    <property type="entry name" value="POC1"/>
    <property type="match status" value="1"/>
</dbReference>
<dbReference type="InterPro" id="IPR038605">
    <property type="entry name" value="Pba1_sf"/>
</dbReference>
<evidence type="ECO:0000313" key="1">
    <source>
        <dbReference type="EMBL" id="QBM85651.1"/>
    </source>
</evidence>
<dbReference type="STRING" id="2163413.A0A4P6XJ14"/>
<protein>
    <submittedName>
        <fullName evidence="1">Proteasome chaperone 1</fullName>
    </submittedName>
</protein>
<name>A0A4P6XJ14_9ASCO</name>
<dbReference type="GO" id="GO:0043248">
    <property type="term" value="P:proteasome assembly"/>
    <property type="evidence" value="ECO:0007669"/>
    <property type="project" value="InterPro"/>
</dbReference>
<proteinExistence type="predicted"/>
<dbReference type="AlphaFoldDB" id="A0A4P6XJ14"/>
<evidence type="ECO:0000313" key="2">
    <source>
        <dbReference type="Proteomes" id="UP000292447"/>
    </source>
</evidence>
<reference evidence="2" key="1">
    <citation type="submission" date="2019-03" db="EMBL/GenBank/DDBJ databases">
        <title>Snf2 controls pulcherriminic acid biosynthesis and connects pigmentation and antifungal activity of the yeast Metschnikowia pulcherrima.</title>
        <authorList>
            <person name="Gore-Lloyd D."/>
            <person name="Sumann I."/>
            <person name="Brachmann A.O."/>
            <person name="Schneeberger K."/>
            <person name="Ortiz-Merino R.A."/>
            <person name="Moreno-Beltran M."/>
            <person name="Schlaefli M."/>
            <person name="Kirner P."/>
            <person name="Santos Kron A."/>
            <person name="Wolfe K.H."/>
            <person name="Piel J."/>
            <person name="Ahrens C.H."/>
            <person name="Henk D."/>
            <person name="Freimoser F.M."/>
        </authorList>
    </citation>
    <scope>NUCLEOTIDE SEQUENCE [LARGE SCALE GENOMIC DNA]</scope>
    <source>
        <strain evidence="2">APC 1.2</strain>
    </source>
</reference>
<keyword evidence="2" id="KW-1185">Reference proteome</keyword>
<organism evidence="1 2">
    <name type="scientific">Metschnikowia aff. pulcherrima</name>
    <dbReference type="NCBI Taxonomy" id="2163413"/>
    <lineage>
        <taxon>Eukaryota</taxon>
        <taxon>Fungi</taxon>
        <taxon>Dikarya</taxon>
        <taxon>Ascomycota</taxon>
        <taxon>Saccharomycotina</taxon>
        <taxon>Pichiomycetes</taxon>
        <taxon>Metschnikowiaceae</taxon>
        <taxon>Metschnikowia</taxon>
    </lineage>
</organism>
<accession>A0A4P6XJ14</accession>
<dbReference type="GO" id="GO:0000502">
    <property type="term" value="C:proteasome complex"/>
    <property type="evidence" value="ECO:0007669"/>
    <property type="project" value="UniProtKB-KW"/>
</dbReference>
<dbReference type="InterPro" id="IPR018855">
    <property type="entry name" value="Psome_chaperone_1_fun"/>
</dbReference>
<dbReference type="Gene3D" id="3.40.50.12120">
    <property type="entry name" value="POC1 chaperone"/>
    <property type="match status" value="1"/>
</dbReference>
<gene>
    <name evidence="1" type="primary">MPUL0A02740</name>
    <name evidence="1" type="ORF">METSCH_A02740</name>
</gene>
<dbReference type="EMBL" id="CP034456">
    <property type="protein sequence ID" value="QBM85651.1"/>
    <property type="molecule type" value="Genomic_DNA"/>
</dbReference>